<reference evidence="5 6" key="1">
    <citation type="journal article" date="2013" name="Mar. Genomics">
        <title>Expression of sulfatases in Rhodopirellula baltica and the diversity of sulfatases in the genus Rhodopirellula.</title>
        <authorList>
            <person name="Wegner C.E."/>
            <person name="Richter-Heitmann T."/>
            <person name="Klindworth A."/>
            <person name="Klockow C."/>
            <person name="Richter M."/>
            <person name="Achstetter T."/>
            <person name="Glockner F.O."/>
            <person name="Harder J."/>
        </authorList>
    </citation>
    <scope>NUCLEOTIDE SEQUENCE [LARGE SCALE GENOMIC DNA]</scope>
    <source>
        <strain evidence="5 6">SM41</strain>
    </source>
</reference>
<evidence type="ECO:0000259" key="4">
    <source>
        <dbReference type="SMART" id="SM00563"/>
    </source>
</evidence>
<dbReference type="PANTHER" id="PTHR10434:SF40">
    <property type="entry name" value="1-ACYL-SN-GLYCEROL-3-PHOSPHATE ACYLTRANSFERASE"/>
    <property type="match status" value="1"/>
</dbReference>
<dbReference type="Pfam" id="PF01553">
    <property type="entry name" value="Acyltransferase"/>
    <property type="match status" value="1"/>
</dbReference>
<evidence type="ECO:0000313" key="6">
    <source>
        <dbReference type="Proteomes" id="UP000011885"/>
    </source>
</evidence>
<accession>M5UCQ8</accession>
<proteinExistence type="predicted"/>
<dbReference type="CDD" id="cd07989">
    <property type="entry name" value="LPLAT_AGPAT-like"/>
    <property type="match status" value="1"/>
</dbReference>
<dbReference type="Proteomes" id="UP000011885">
    <property type="component" value="Unassembled WGS sequence"/>
</dbReference>
<keyword evidence="2 5" id="KW-0808">Transferase</keyword>
<dbReference type="GO" id="GO:0006654">
    <property type="term" value="P:phosphatidic acid biosynthetic process"/>
    <property type="evidence" value="ECO:0007669"/>
    <property type="project" value="TreeGrafter"/>
</dbReference>
<dbReference type="SUPFAM" id="SSF69593">
    <property type="entry name" value="Glycerol-3-phosphate (1)-acyltransferase"/>
    <property type="match status" value="1"/>
</dbReference>
<dbReference type="RefSeq" id="WP_008684023.1">
    <property type="nucleotide sequence ID" value="NZ_ANOH01000329.1"/>
</dbReference>
<gene>
    <name evidence="5" type="ORF">RSSM_04776</name>
</gene>
<evidence type="ECO:0000256" key="1">
    <source>
        <dbReference type="ARBA" id="ARBA00005189"/>
    </source>
</evidence>
<dbReference type="AlphaFoldDB" id="M5UCQ8"/>
<dbReference type="OrthoDB" id="9803035at2"/>
<evidence type="ECO:0000256" key="3">
    <source>
        <dbReference type="ARBA" id="ARBA00023315"/>
    </source>
</evidence>
<organism evidence="5 6">
    <name type="scientific">Rhodopirellula sallentina SM41</name>
    <dbReference type="NCBI Taxonomy" id="1263870"/>
    <lineage>
        <taxon>Bacteria</taxon>
        <taxon>Pseudomonadati</taxon>
        <taxon>Planctomycetota</taxon>
        <taxon>Planctomycetia</taxon>
        <taxon>Pirellulales</taxon>
        <taxon>Pirellulaceae</taxon>
        <taxon>Rhodopirellula</taxon>
    </lineage>
</organism>
<dbReference type="EMBL" id="ANOH01000329">
    <property type="protein sequence ID" value="EMI53783.1"/>
    <property type="molecule type" value="Genomic_DNA"/>
</dbReference>
<evidence type="ECO:0000313" key="5">
    <source>
        <dbReference type="EMBL" id="EMI53783.1"/>
    </source>
</evidence>
<dbReference type="PATRIC" id="fig|1263870.3.peg.5053"/>
<name>M5UCQ8_9BACT</name>
<comment type="caution">
    <text evidence="5">The sequence shown here is derived from an EMBL/GenBank/DDBJ whole genome shotgun (WGS) entry which is preliminary data.</text>
</comment>
<comment type="pathway">
    <text evidence="1">Lipid metabolism.</text>
</comment>
<dbReference type="InterPro" id="IPR002123">
    <property type="entry name" value="Plipid/glycerol_acylTrfase"/>
</dbReference>
<keyword evidence="6" id="KW-1185">Reference proteome</keyword>
<dbReference type="GO" id="GO:0003841">
    <property type="term" value="F:1-acylglycerol-3-phosphate O-acyltransferase activity"/>
    <property type="evidence" value="ECO:0007669"/>
    <property type="project" value="TreeGrafter"/>
</dbReference>
<sequence>MTANAANTTHDLLDYHDDVYASPTRTTSFLAKVAPSPYFYAKFLSNVLRSSREAKGGRYDGERWSVTSHEVLEALESVGVRFHVSGVENIRKLESPCVFVANHMSMLETIILPAIIQPVREVTFVVKQSLLDYPVFCHILRARDPIAVSRANPREDLKAVMKGGVERLNNGVSIVVFPQTTRAPTFDPTKFNTIGAKLAARAGVPIVPIALQTDAWGNGKKLKDFGAIDAAKTVRFAFGEPIEMSGRGTEQHQQTIDFIQRKIDEWNR</sequence>
<feature type="domain" description="Phospholipid/glycerol acyltransferase" evidence="4">
    <location>
        <begin position="97"/>
        <end position="214"/>
    </location>
</feature>
<dbReference type="SMART" id="SM00563">
    <property type="entry name" value="PlsC"/>
    <property type="match status" value="1"/>
</dbReference>
<keyword evidence="3 5" id="KW-0012">Acyltransferase</keyword>
<evidence type="ECO:0000256" key="2">
    <source>
        <dbReference type="ARBA" id="ARBA00022679"/>
    </source>
</evidence>
<dbReference type="PANTHER" id="PTHR10434">
    <property type="entry name" value="1-ACYL-SN-GLYCEROL-3-PHOSPHATE ACYLTRANSFERASE"/>
    <property type="match status" value="1"/>
</dbReference>
<protein>
    <submittedName>
        <fullName evidence="5">Phospholipid/glycerol acyltransferase</fullName>
    </submittedName>
</protein>